<dbReference type="InterPro" id="IPR002491">
    <property type="entry name" value="ABC_transptr_periplasmic_BD"/>
</dbReference>
<comment type="caution">
    <text evidence="4">The sequence shown here is derived from an EMBL/GenBank/DDBJ whole genome shotgun (WGS) entry which is preliminary data.</text>
</comment>
<dbReference type="SUPFAM" id="SSF53807">
    <property type="entry name" value="Helical backbone' metal receptor"/>
    <property type="match status" value="1"/>
</dbReference>
<proteinExistence type="inferred from homology"/>
<evidence type="ECO:0000256" key="2">
    <source>
        <dbReference type="SAM" id="SignalP"/>
    </source>
</evidence>
<evidence type="ECO:0000259" key="3">
    <source>
        <dbReference type="PROSITE" id="PS50983"/>
    </source>
</evidence>
<organism evidence="4 5">
    <name type="scientific">Planotetraspora kaengkrachanensis</name>
    <dbReference type="NCBI Taxonomy" id="575193"/>
    <lineage>
        <taxon>Bacteria</taxon>
        <taxon>Bacillati</taxon>
        <taxon>Actinomycetota</taxon>
        <taxon>Actinomycetes</taxon>
        <taxon>Streptosporangiales</taxon>
        <taxon>Streptosporangiaceae</taxon>
        <taxon>Planotetraspora</taxon>
    </lineage>
</organism>
<dbReference type="Gene3D" id="3.40.50.1980">
    <property type="entry name" value="Nitrogenase molybdenum iron protein domain"/>
    <property type="match status" value="2"/>
</dbReference>
<evidence type="ECO:0000313" key="5">
    <source>
        <dbReference type="Proteomes" id="UP000630097"/>
    </source>
</evidence>
<name>A0A8J3PWS9_9ACTN</name>
<feature type="signal peptide" evidence="2">
    <location>
        <begin position="1"/>
        <end position="20"/>
    </location>
</feature>
<evidence type="ECO:0000313" key="4">
    <source>
        <dbReference type="EMBL" id="GIG82532.1"/>
    </source>
</evidence>
<dbReference type="RefSeq" id="WP_203885868.1">
    <property type="nucleotide sequence ID" value="NZ_BAABHH010000021.1"/>
</dbReference>
<dbReference type="PROSITE" id="PS51257">
    <property type="entry name" value="PROKAR_LIPOPROTEIN"/>
    <property type="match status" value="1"/>
</dbReference>
<dbReference type="InterPro" id="IPR050902">
    <property type="entry name" value="ABC_Transporter_SBP"/>
</dbReference>
<protein>
    <submittedName>
        <fullName evidence="4">Putative iron compound ABC transporter, substrate-binding protein</fullName>
    </submittedName>
</protein>
<evidence type="ECO:0000256" key="1">
    <source>
        <dbReference type="ARBA" id="ARBA00008814"/>
    </source>
</evidence>
<keyword evidence="5" id="KW-1185">Reference proteome</keyword>
<gene>
    <name evidence="4" type="ORF">Pka01_56590</name>
</gene>
<comment type="similarity">
    <text evidence="1">Belongs to the bacterial solute-binding protein 8 family.</text>
</comment>
<sequence length="344" mass="37622">MRLTIPVVALAAAVSLAACGATVPVRSAGAAITVTNCGERAQFPSPARRLFVNDGNMIAMTLAIGAVDQVVAVSSLQRDADTLRRHYGDVVDRLNVVAPQYPSSETVIAQRPDVMIAGWNYGYSEETRLTPASLRAQGIAPYVLTESCRQHDDQRRGIVEPWQALHDDLTNLGTITGRTRQAQQVVDDITRRLDALKDAPRPERPPTIFVFDSASDTVFSSGRYGAPQAIIDSAGGRNAIEDVDDSWTRVSWERVAAADPDAFVFVDYPPQTFQQKVGLLESRPGIDRLPAVTEGRFLNLPYALWTSGPLNIDAAEQIRKALERWNLVPESTIVPRFDDRVAGD</sequence>
<reference evidence="4 5" key="1">
    <citation type="submission" date="2021-01" db="EMBL/GenBank/DDBJ databases">
        <title>Whole genome shotgun sequence of Planotetraspora kaengkrachanensis NBRC 104272.</title>
        <authorList>
            <person name="Komaki H."/>
            <person name="Tamura T."/>
        </authorList>
    </citation>
    <scope>NUCLEOTIDE SEQUENCE [LARGE SCALE GENOMIC DNA]</scope>
    <source>
        <strain evidence="4 5">NBRC 104272</strain>
    </source>
</reference>
<dbReference type="PANTHER" id="PTHR30535:SF7">
    <property type="entry name" value="IRON(III) DICITRATE-BINDING PROTEIN"/>
    <property type="match status" value="1"/>
</dbReference>
<dbReference type="Pfam" id="PF01497">
    <property type="entry name" value="Peripla_BP_2"/>
    <property type="match status" value="1"/>
</dbReference>
<dbReference type="EMBL" id="BONV01000031">
    <property type="protein sequence ID" value="GIG82532.1"/>
    <property type="molecule type" value="Genomic_DNA"/>
</dbReference>
<feature type="chain" id="PRO_5038810169" evidence="2">
    <location>
        <begin position="21"/>
        <end position="344"/>
    </location>
</feature>
<dbReference type="Proteomes" id="UP000630097">
    <property type="component" value="Unassembled WGS sequence"/>
</dbReference>
<dbReference type="PROSITE" id="PS50983">
    <property type="entry name" value="FE_B12_PBP"/>
    <property type="match status" value="1"/>
</dbReference>
<dbReference type="PANTHER" id="PTHR30535">
    <property type="entry name" value="VITAMIN B12-BINDING PROTEIN"/>
    <property type="match status" value="1"/>
</dbReference>
<feature type="domain" description="Fe/B12 periplasmic-binding" evidence="3">
    <location>
        <begin position="49"/>
        <end position="326"/>
    </location>
</feature>
<accession>A0A8J3PWS9</accession>
<dbReference type="AlphaFoldDB" id="A0A8J3PWS9"/>
<keyword evidence="2" id="KW-0732">Signal</keyword>